<evidence type="ECO:0000256" key="1">
    <source>
        <dbReference type="SAM" id="MobiDB-lite"/>
    </source>
</evidence>
<dbReference type="PROSITE" id="PS51257">
    <property type="entry name" value="PROKAR_LIPOPROTEIN"/>
    <property type="match status" value="1"/>
</dbReference>
<protein>
    <submittedName>
        <fullName evidence="3">Uncharacterized protein</fullName>
    </submittedName>
</protein>
<sequence>MKTILKFRWIISIIVVIAIACSIIFAPNLAQLANDKGSIAPPKDTTSEHMIRN</sequence>
<feature type="region of interest" description="Disordered" evidence="1">
    <location>
        <begin position="34"/>
        <end position="53"/>
    </location>
</feature>
<name>B9DLQ1_STACT</name>
<dbReference type="AlphaFoldDB" id="B9DLQ1"/>
<keyword evidence="2" id="KW-0812">Transmembrane</keyword>
<evidence type="ECO:0000313" key="4">
    <source>
        <dbReference type="Proteomes" id="UP000000444"/>
    </source>
</evidence>
<evidence type="ECO:0000313" key="3">
    <source>
        <dbReference type="EMBL" id="CAL28761.1"/>
    </source>
</evidence>
<accession>B9DLQ1</accession>
<dbReference type="HOGENOM" id="CLU_3066434_0_0_9"/>
<organism evidence="3 4">
    <name type="scientific">Staphylococcus carnosus (strain TM300)</name>
    <dbReference type="NCBI Taxonomy" id="396513"/>
    <lineage>
        <taxon>Bacteria</taxon>
        <taxon>Bacillati</taxon>
        <taxon>Bacillota</taxon>
        <taxon>Bacilli</taxon>
        <taxon>Bacillales</taxon>
        <taxon>Staphylococcaceae</taxon>
        <taxon>Staphylococcus</taxon>
    </lineage>
</organism>
<feature type="transmembrane region" description="Helical" evidence="2">
    <location>
        <begin position="7"/>
        <end position="26"/>
    </location>
</feature>
<dbReference type="Proteomes" id="UP000000444">
    <property type="component" value="Chromosome"/>
</dbReference>
<dbReference type="EMBL" id="AM295250">
    <property type="protein sequence ID" value="CAL28761.1"/>
    <property type="molecule type" value="Genomic_DNA"/>
</dbReference>
<reference evidence="3 4" key="1">
    <citation type="journal article" date="2009" name="Appl. Environ. Microbiol.">
        <title>Genome analysis of the meat starter culture bacterium Staphylococcus carnosus TM300.</title>
        <authorList>
            <person name="Rosenstein R."/>
            <person name="Nerz C."/>
            <person name="Biswas L."/>
            <person name="Resch A."/>
            <person name="Raddatz G."/>
            <person name="Schuster S.C."/>
            <person name="Goetz F."/>
        </authorList>
    </citation>
    <scope>NUCLEOTIDE SEQUENCE [LARGE SCALE GENOMIC DNA]</scope>
    <source>
        <strain evidence="3 4">TM300</strain>
    </source>
</reference>
<gene>
    <name evidence="3" type="ordered locus">Sca_1855</name>
</gene>
<keyword evidence="2" id="KW-0472">Membrane</keyword>
<evidence type="ECO:0000256" key="2">
    <source>
        <dbReference type="SAM" id="Phobius"/>
    </source>
</evidence>
<proteinExistence type="predicted"/>
<keyword evidence="4" id="KW-1185">Reference proteome</keyword>
<dbReference type="KEGG" id="sca:SCA_1855"/>
<keyword evidence="2" id="KW-1133">Transmembrane helix</keyword>